<feature type="transmembrane region" description="Helical" evidence="6">
    <location>
        <begin position="280"/>
        <end position="301"/>
    </location>
</feature>
<feature type="transmembrane region" description="Helical" evidence="6">
    <location>
        <begin position="347"/>
        <end position="369"/>
    </location>
</feature>
<dbReference type="AlphaFoldDB" id="A0A9P4T7P8"/>
<keyword evidence="9" id="KW-1185">Reference proteome</keyword>
<evidence type="ECO:0000313" key="9">
    <source>
        <dbReference type="Proteomes" id="UP000801428"/>
    </source>
</evidence>
<evidence type="ECO:0000256" key="1">
    <source>
        <dbReference type="ARBA" id="ARBA00004141"/>
    </source>
</evidence>
<name>A0A9P4T7P8_CURKU</name>
<gene>
    <name evidence="8" type="ORF">E8E13_005972</name>
</gene>
<feature type="transmembrane region" description="Helical" evidence="6">
    <location>
        <begin position="107"/>
        <end position="128"/>
    </location>
</feature>
<dbReference type="InterPro" id="IPR020846">
    <property type="entry name" value="MFS_dom"/>
</dbReference>
<dbReference type="Proteomes" id="UP000801428">
    <property type="component" value="Unassembled WGS sequence"/>
</dbReference>
<evidence type="ECO:0000256" key="6">
    <source>
        <dbReference type="SAM" id="Phobius"/>
    </source>
</evidence>
<feature type="domain" description="Major facilitator superfamily (MFS) profile" evidence="7">
    <location>
        <begin position="1"/>
        <end position="404"/>
    </location>
</feature>
<evidence type="ECO:0000313" key="8">
    <source>
        <dbReference type="EMBL" id="KAF2996512.1"/>
    </source>
</evidence>
<dbReference type="InterPro" id="IPR005828">
    <property type="entry name" value="MFS_sugar_transport-like"/>
</dbReference>
<dbReference type="InterPro" id="IPR050360">
    <property type="entry name" value="MFS_Sugar_Transporters"/>
</dbReference>
<comment type="caution">
    <text evidence="8">The sequence shown here is derived from an EMBL/GenBank/DDBJ whole genome shotgun (WGS) entry which is preliminary data.</text>
</comment>
<feature type="transmembrane region" description="Helical" evidence="6">
    <location>
        <begin position="76"/>
        <end position="95"/>
    </location>
</feature>
<dbReference type="Pfam" id="PF00083">
    <property type="entry name" value="Sugar_tr"/>
    <property type="match status" value="2"/>
</dbReference>
<comment type="similarity">
    <text evidence="2">Belongs to the major facilitator superfamily. Sugar transporter (TC 2.A.1.1) family.</text>
</comment>
<dbReference type="OrthoDB" id="6612291at2759"/>
<keyword evidence="3 6" id="KW-0812">Transmembrane</keyword>
<dbReference type="GO" id="GO:0016020">
    <property type="term" value="C:membrane"/>
    <property type="evidence" value="ECO:0007669"/>
    <property type="project" value="UniProtKB-SubCell"/>
</dbReference>
<evidence type="ECO:0000256" key="2">
    <source>
        <dbReference type="ARBA" id="ARBA00010992"/>
    </source>
</evidence>
<evidence type="ECO:0000256" key="3">
    <source>
        <dbReference type="ARBA" id="ARBA00022692"/>
    </source>
</evidence>
<feature type="transmembrane region" description="Helical" evidence="6">
    <location>
        <begin position="12"/>
        <end position="32"/>
    </location>
</feature>
<dbReference type="EMBL" id="SWKU01000027">
    <property type="protein sequence ID" value="KAF2996512.1"/>
    <property type="molecule type" value="Genomic_DNA"/>
</dbReference>
<evidence type="ECO:0000256" key="5">
    <source>
        <dbReference type="ARBA" id="ARBA00023136"/>
    </source>
</evidence>
<organism evidence="8 9">
    <name type="scientific">Curvularia kusanoi</name>
    <name type="common">Cochliobolus kusanoi</name>
    <dbReference type="NCBI Taxonomy" id="90978"/>
    <lineage>
        <taxon>Eukaryota</taxon>
        <taxon>Fungi</taxon>
        <taxon>Dikarya</taxon>
        <taxon>Ascomycota</taxon>
        <taxon>Pezizomycotina</taxon>
        <taxon>Dothideomycetes</taxon>
        <taxon>Pleosporomycetidae</taxon>
        <taxon>Pleosporales</taxon>
        <taxon>Pleosporineae</taxon>
        <taxon>Pleosporaceae</taxon>
        <taxon>Curvularia</taxon>
    </lineage>
</organism>
<protein>
    <recommendedName>
        <fullName evidence="7">Major facilitator superfamily (MFS) profile domain-containing protein</fullName>
    </recommendedName>
</protein>
<feature type="transmembrane region" description="Helical" evidence="6">
    <location>
        <begin position="381"/>
        <end position="400"/>
    </location>
</feature>
<feature type="transmembrane region" description="Helical" evidence="6">
    <location>
        <begin position="313"/>
        <end position="335"/>
    </location>
</feature>
<keyword evidence="4 6" id="KW-1133">Transmembrane helix</keyword>
<sequence length="460" mass="49387">MVEFLRGTTPTGVLCMALASAGAFLFGFDNGWWGTILGSQTFLSEYGSCSTVNGSGGIMIGCMIAMYLNDYLGRRLSLAVTGMISIVGVLIEITSSVGGKGRFGQFVAGKIIASIAMGLAVNIVPVYLSETSTGAARGFAVSLYQNVQILGVILASGVVRHEEAKSAATRLFLSSTNNFDASEYIDEIQSAVDAGRSTDETASWVDLMRGADLRRLLIAVGVQSLQQAQGSSYMNSYIVSFLTSTGVTNVFPVIMGLYSLYYVAILTGHFLPDTAGRRPILISTALFCGVTLTIVSSLVVADSNPPEIAKKASIALIFLWQTSFGIQSPLIWITTVEAAPSRNREKVQAIACFFGFGVSLLITSVSPYIQGEGHGNLGGKIGFIWGAFSFITAAWVYFFVPEMKGLTIEQLDYLYDHDTPTKKFQSFRFEDQIIDGEAISVLDETADVQDAKGNIKDRAI</sequence>
<dbReference type="Gene3D" id="1.20.1250.20">
    <property type="entry name" value="MFS general substrate transporter like domains"/>
    <property type="match status" value="2"/>
</dbReference>
<feature type="transmembrane region" description="Helical" evidence="6">
    <location>
        <begin position="52"/>
        <end position="69"/>
    </location>
</feature>
<evidence type="ECO:0000259" key="7">
    <source>
        <dbReference type="PROSITE" id="PS50850"/>
    </source>
</evidence>
<proteinExistence type="inferred from homology"/>
<dbReference type="GO" id="GO:0005351">
    <property type="term" value="F:carbohydrate:proton symporter activity"/>
    <property type="evidence" value="ECO:0007669"/>
    <property type="project" value="TreeGrafter"/>
</dbReference>
<dbReference type="InterPro" id="IPR036259">
    <property type="entry name" value="MFS_trans_sf"/>
</dbReference>
<dbReference type="PANTHER" id="PTHR48022">
    <property type="entry name" value="PLASTIDIC GLUCOSE TRANSPORTER 4"/>
    <property type="match status" value="1"/>
</dbReference>
<reference evidence="8" key="1">
    <citation type="submission" date="2019-04" db="EMBL/GenBank/DDBJ databases">
        <title>Sequencing of skin fungus with MAO and IRED activity.</title>
        <authorList>
            <person name="Marsaioli A.J."/>
            <person name="Bonatto J.M.C."/>
            <person name="Reis Junior O."/>
        </authorList>
    </citation>
    <scope>NUCLEOTIDE SEQUENCE</scope>
    <source>
        <strain evidence="8">30M1</strain>
    </source>
</reference>
<dbReference type="PANTHER" id="PTHR48022:SF17">
    <property type="entry name" value="HEXOSE TRANSPORTER"/>
    <property type="match status" value="1"/>
</dbReference>
<evidence type="ECO:0000256" key="4">
    <source>
        <dbReference type="ARBA" id="ARBA00022989"/>
    </source>
</evidence>
<accession>A0A9P4T7P8</accession>
<keyword evidence="5 6" id="KW-0472">Membrane</keyword>
<dbReference type="PROSITE" id="PS50850">
    <property type="entry name" value="MFS"/>
    <property type="match status" value="1"/>
</dbReference>
<dbReference type="SUPFAM" id="SSF103473">
    <property type="entry name" value="MFS general substrate transporter"/>
    <property type="match status" value="1"/>
</dbReference>
<comment type="subcellular location">
    <subcellularLocation>
        <location evidence="1">Membrane</location>
        <topology evidence="1">Multi-pass membrane protein</topology>
    </subcellularLocation>
</comment>